<dbReference type="HOGENOM" id="CLU_2407932_0_0_6"/>
<dbReference type="KEGG" id="csa:Csal_1205"/>
<keyword evidence="2" id="KW-1185">Reference proteome</keyword>
<dbReference type="AlphaFoldDB" id="Q1QY98"/>
<proteinExistence type="predicted"/>
<sequence>MGAGILLFVFASDVVMTALGHHVDPESMLHDRYGSNGYYVASYDPAGIEICEGGQDIFYFDAEGEVTGEPDAVYLACRPLSGLYGHVQTTVD</sequence>
<evidence type="ECO:0000313" key="2">
    <source>
        <dbReference type="Proteomes" id="UP000000239"/>
    </source>
</evidence>
<name>Q1QY98_CHRI1</name>
<dbReference type="Proteomes" id="UP000000239">
    <property type="component" value="Chromosome"/>
</dbReference>
<gene>
    <name evidence="1" type="ordered locus">Csal_1205</name>
</gene>
<dbReference type="EMBL" id="CP000285">
    <property type="protein sequence ID" value="ABE58560.1"/>
    <property type="molecule type" value="Genomic_DNA"/>
</dbReference>
<organism evidence="1 2">
    <name type="scientific">Chromohalobacter israelensis (strain ATCC BAA-138 / DSM 3043 / CIP 106854 / NCIMB 13768 / 1H11)</name>
    <name type="common">Chromohalobacter salexigens</name>
    <dbReference type="NCBI Taxonomy" id="290398"/>
    <lineage>
        <taxon>Bacteria</taxon>
        <taxon>Pseudomonadati</taxon>
        <taxon>Pseudomonadota</taxon>
        <taxon>Gammaproteobacteria</taxon>
        <taxon>Oceanospirillales</taxon>
        <taxon>Halomonadaceae</taxon>
        <taxon>Chromohalobacter</taxon>
    </lineage>
</organism>
<protein>
    <submittedName>
        <fullName evidence="1">Uncharacterized protein</fullName>
    </submittedName>
</protein>
<accession>Q1QY98</accession>
<dbReference type="STRING" id="290398.Csal_1205"/>
<reference evidence="1 2" key="1">
    <citation type="journal article" date="2011" name="Stand. Genomic Sci.">
        <title>Complete genome sequence of the halophilic and highly halotolerant Chromohalobacter salexigens type strain (1H11(T)).</title>
        <authorList>
            <person name="Copeland A."/>
            <person name="O'Connor K."/>
            <person name="Lucas S."/>
            <person name="Lapidus A."/>
            <person name="Berry K.W."/>
            <person name="Detter J.C."/>
            <person name="Del Rio T.G."/>
            <person name="Hammon N."/>
            <person name="Dalin E."/>
            <person name="Tice H."/>
            <person name="Pitluck S."/>
            <person name="Bruce D."/>
            <person name="Goodwin L."/>
            <person name="Han C."/>
            <person name="Tapia R."/>
            <person name="Saunders E."/>
            <person name="Schmutz J."/>
            <person name="Brettin T."/>
            <person name="Larimer F."/>
            <person name="Land M."/>
            <person name="Hauser L."/>
            <person name="Vargas C."/>
            <person name="Nieto J.J."/>
            <person name="Kyrpides N.C."/>
            <person name="Ivanova N."/>
            <person name="Goker M."/>
            <person name="Klenk H.P."/>
            <person name="Csonka L.N."/>
            <person name="Woyke T."/>
        </authorList>
    </citation>
    <scope>NUCLEOTIDE SEQUENCE [LARGE SCALE GENOMIC DNA]</scope>
    <source>
        <strain evidence="2">ATCC BAA-138 / DSM 3043 / CIP 106854 / NCIMB 13768 / 1H11</strain>
    </source>
</reference>
<evidence type="ECO:0000313" key="1">
    <source>
        <dbReference type="EMBL" id="ABE58560.1"/>
    </source>
</evidence>